<gene>
    <name evidence="2" type="ORF">PACLA_8A011643</name>
</gene>
<dbReference type="Pfam" id="PF03645">
    <property type="entry name" value="Tctex-1"/>
    <property type="match status" value="1"/>
</dbReference>
<evidence type="ECO:0000313" key="3">
    <source>
        <dbReference type="Proteomes" id="UP001152795"/>
    </source>
</evidence>
<name>A0A6S7JT97_PARCT</name>
<sequence>MGSRSRRTSLFALENPVLDHGIAVVCHADHPKNEHFGHTKLMNIQEDDLQEESLFNDDIVRHLMREVFEYRLNGIEYRKKEGEELCKHIITDIQKKIAVLDYKRYKIICTCVLSAIDKPPLWLESRSTWNGELTSADKDRFVELVFKNKEFYAIATVFGMYNDKDFRRRTQRETLFCKNY</sequence>
<reference evidence="2" key="1">
    <citation type="submission" date="2020-04" db="EMBL/GenBank/DDBJ databases">
        <authorList>
            <person name="Alioto T."/>
            <person name="Alioto T."/>
            <person name="Gomez Garrido J."/>
        </authorList>
    </citation>
    <scope>NUCLEOTIDE SEQUENCE</scope>
    <source>
        <strain evidence="2">A484AB</strain>
    </source>
</reference>
<dbReference type="Proteomes" id="UP001152795">
    <property type="component" value="Unassembled WGS sequence"/>
</dbReference>
<comment type="caution">
    <text evidence="2">The sequence shown here is derived from an EMBL/GenBank/DDBJ whole genome shotgun (WGS) entry which is preliminary data.</text>
</comment>
<dbReference type="InterPro" id="IPR005334">
    <property type="entry name" value="Tctex-1-like"/>
</dbReference>
<dbReference type="EMBL" id="CACRXK020010579">
    <property type="protein sequence ID" value="CAB4019682.1"/>
    <property type="molecule type" value="Genomic_DNA"/>
</dbReference>
<dbReference type="GO" id="GO:0005737">
    <property type="term" value="C:cytoplasm"/>
    <property type="evidence" value="ECO:0007669"/>
    <property type="project" value="TreeGrafter"/>
</dbReference>
<accession>A0A6S7JT97</accession>
<dbReference type="GO" id="GO:0045505">
    <property type="term" value="F:dynein intermediate chain binding"/>
    <property type="evidence" value="ECO:0007669"/>
    <property type="project" value="TreeGrafter"/>
</dbReference>
<dbReference type="AlphaFoldDB" id="A0A6S7JT97"/>
<dbReference type="CDD" id="cd21451">
    <property type="entry name" value="DLC-like_TCTEX1D"/>
    <property type="match status" value="1"/>
</dbReference>
<protein>
    <submittedName>
        <fullName evidence="2">Uncharacterized protein</fullName>
    </submittedName>
</protein>
<dbReference type="GO" id="GO:0005868">
    <property type="term" value="C:cytoplasmic dynein complex"/>
    <property type="evidence" value="ECO:0007669"/>
    <property type="project" value="TreeGrafter"/>
</dbReference>
<evidence type="ECO:0000256" key="1">
    <source>
        <dbReference type="ARBA" id="ARBA00005361"/>
    </source>
</evidence>
<dbReference type="OrthoDB" id="10248487at2759"/>
<dbReference type="GO" id="GO:0007018">
    <property type="term" value="P:microtubule-based movement"/>
    <property type="evidence" value="ECO:0007669"/>
    <property type="project" value="TreeGrafter"/>
</dbReference>
<comment type="similarity">
    <text evidence="1">Belongs to the dynein light chain Tctex-type family.</text>
</comment>
<dbReference type="InterPro" id="IPR038586">
    <property type="entry name" value="Tctex-1-like_sf"/>
</dbReference>
<dbReference type="PANTHER" id="PTHR21255">
    <property type="entry name" value="T-COMPLEX-ASSOCIATED-TESTIS-EXPRESSED 1/ DYNEIN LIGHT CHAIN"/>
    <property type="match status" value="1"/>
</dbReference>
<dbReference type="PANTHER" id="PTHR21255:SF65">
    <property type="entry name" value="TCTEX1 DOMAIN-CONTAINING PROTEIN 2"/>
    <property type="match status" value="1"/>
</dbReference>
<proteinExistence type="inferred from homology"/>
<keyword evidence="3" id="KW-1185">Reference proteome</keyword>
<dbReference type="Gene3D" id="3.30.1140.40">
    <property type="entry name" value="Tctex-1"/>
    <property type="match status" value="1"/>
</dbReference>
<organism evidence="2 3">
    <name type="scientific">Paramuricea clavata</name>
    <name type="common">Red gorgonian</name>
    <name type="synonym">Violescent sea-whip</name>
    <dbReference type="NCBI Taxonomy" id="317549"/>
    <lineage>
        <taxon>Eukaryota</taxon>
        <taxon>Metazoa</taxon>
        <taxon>Cnidaria</taxon>
        <taxon>Anthozoa</taxon>
        <taxon>Octocorallia</taxon>
        <taxon>Malacalcyonacea</taxon>
        <taxon>Plexauridae</taxon>
        <taxon>Paramuricea</taxon>
    </lineage>
</organism>
<evidence type="ECO:0000313" key="2">
    <source>
        <dbReference type="EMBL" id="CAB4019682.1"/>
    </source>
</evidence>